<comment type="caution">
    <text evidence="3">The sequence shown here is derived from an EMBL/GenBank/DDBJ whole genome shotgun (WGS) entry which is preliminary data.</text>
</comment>
<reference evidence="3" key="1">
    <citation type="submission" date="2021-02" db="EMBL/GenBank/DDBJ databases">
        <authorList>
            <person name="Nowell W R."/>
        </authorList>
    </citation>
    <scope>NUCLEOTIDE SEQUENCE</scope>
</reference>
<evidence type="ECO:0000259" key="2">
    <source>
        <dbReference type="Pfam" id="PF23312"/>
    </source>
</evidence>
<gene>
    <name evidence="3" type="ORF">UJA718_LOCUS33745</name>
</gene>
<dbReference type="Proteomes" id="UP000663873">
    <property type="component" value="Unassembled WGS sequence"/>
</dbReference>
<evidence type="ECO:0000256" key="1">
    <source>
        <dbReference type="SAM" id="MobiDB-lite"/>
    </source>
</evidence>
<dbReference type="CDD" id="cd14339">
    <property type="entry name" value="UBA_SNRK"/>
    <property type="match status" value="1"/>
</dbReference>
<dbReference type="EMBL" id="CAJOBP010029936">
    <property type="protein sequence ID" value="CAF4651642.1"/>
    <property type="molecule type" value="Genomic_DNA"/>
</dbReference>
<dbReference type="Gene3D" id="1.10.8.10">
    <property type="entry name" value="DNA helicase RuvA subunit, C-terminal domain"/>
    <property type="match status" value="1"/>
</dbReference>
<accession>A0A821FJS6</accession>
<dbReference type="InterPro" id="IPR057380">
    <property type="entry name" value="UBA_SIK1/2/3"/>
</dbReference>
<evidence type="ECO:0000313" key="4">
    <source>
        <dbReference type="Proteomes" id="UP000663873"/>
    </source>
</evidence>
<proteinExistence type="predicted"/>
<evidence type="ECO:0000313" key="3">
    <source>
        <dbReference type="EMBL" id="CAF4651642.1"/>
    </source>
</evidence>
<feature type="domain" description="Protein kinase SIK1/2/3 UBA" evidence="2">
    <location>
        <begin position="11"/>
        <end position="50"/>
    </location>
</feature>
<organism evidence="3 4">
    <name type="scientific">Rotaria socialis</name>
    <dbReference type="NCBI Taxonomy" id="392032"/>
    <lineage>
        <taxon>Eukaryota</taxon>
        <taxon>Metazoa</taxon>
        <taxon>Spiralia</taxon>
        <taxon>Gnathifera</taxon>
        <taxon>Rotifera</taxon>
        <taxon>Eurotatoria</taxon>
        <taxon>Bdelloidea</taxon>
        <taxon>Philodinida</taxon>
        <taxon>Philodinidae</taxon>
        <taxon>Rotaria</taxon>
    </lineage>
</organism>
<sequence>SHKTISLDDHESILQQMTDGNIAERDAILQALNEDQYNHITATYYLLAEKILNDRLYEKLNDNERNVKRQRRLQPATDPFTEQIGVFMSASSSSNFHFADVSLPLTRQSSFVDENMDNNDLENLSFSGKENIPPVLTTSRHSIDSSSEQTLP</sequence>
<feature type="region of interest" description="Disordered" evidence="1">
    <location>
        <begin position="122"/>
        <end position="152"/>
    </location>
</feature>
<name>A0A821FJS6_9BILA</name>
<feature type="non-terminal residue" evidence="3">
    <location>
        <position position="152"/>
    </location>
</feature>
<protein>
    <recommendedName>
        <fullName evidence="2">Protein kinase SIK1/2/3 UBA domain-containing protein</fullName>
    </recommendedName>
</protein>
<feature type="non-terminal residue" evidence="3">
    <location>
        <position position="1"/>
    </location>
</feature>
<dbReference type="AlphaFoldDB" id="A0A821FJS6"/>
<dbReference type="Pfam" id="PF23312">
    <property type="entry name" value="UBA_SIK3"/>
    <property type="match status" value="1"/>
</dbReference>
<feature type="compositionally biased region" description="Polar residues" evidence="1">
    <location>
        <begin position="136"/>
        <end position="152"/>
    </location>
</feature>
<keyword evidence="4" id="KW-1185">Reference proteome</keyword>